<evidence type="ECO:0000313" key="14">
    <source>
        <dbReference type="Proteomes" id="UP000030755"/>
    </source>
</evidence>
<dbReference type="EC" id="3.6.4.13" evidence="2"/>
<dbReference type="InterPro" id="IPR001650">
    <property type="entry name" value="Helicase_C-like"/>
</dbReference>
<dbReference type="InterPro" id="IPR014001">
    <property type="entry name" value="Helicase_ATP-bd"/>
</dbReference>
<dbReference type="Gene3D" id="3.40.50.300">
    <property type="entry name" value="P-loop containing nucleotide triphosphate hydrolases"/>
    <property type="match status" value="2"/>
</dbReference>
<dbReference type="Proteomes" id="UP000281549">
    <property type="component" value="Unassembled WGS sequence"/>
</dbReference>
<evidence type="ECO:0000259" key="10">
    <source>
        <dbReference type="PROSITE" id="PS51194"/>
    </source>
</evidence>
<dbReference type="GO" id="GO:0016787">
    <property type="term" value="F:hydrolase activity"/>
    <property type="evidence" value="ECO:0007669"/>
    <property type="project" value="UniProtKB-KW"/>
</dbReference>
<dbReference type="AlphaFoldDB" id="A0A075APP8"/>
<dbReference type="GO" id="GO:0005634">
    <property type="term" value="C:nucleus"/>
    <property type="evidence" value="ECO:0007669"/>
    <property type="project" value="UniProtKB-SubCell"/>
</dbReference>
<organism evidence="12 14">
    <name type="scientific">Rozella allomycis (strain CSF55)</name>
    <dbReference type="NCBI Taxonomy" id="988480"/>
    <lineage>
        <taxon>Eukaryota</taxon>
        <taxon>Fungi</taxon>
        <taxon>Fungi incertae sedis</taxon>
        <taxon>Cryptomycota</taxon>
        <taxon>Cryptomycota incertae sedis</taxon>
        <taxon>Rozella</taxon>
    </lineage>
</organism>
<dbReference type="HOGENOM" id="CLU_003041_9_0_1"/>
<dbReference type="SUPFAM" id="SSF52540">
    <property type="entry name" value="P-loop containing nucleoside triphosphate hydrolases"/>
    <property type="match status" value="2"/>
</dbReference>
<dbReference type="PROSITE" id="PS51192">
    <property type="entry name" value="HELICASE_ATP_BIND_1"/>
    <property type="match status" value="1"/>
</dbReference>
<evidence type="ECO:0000256" key="7">
    <source>
        <dbReference type="ARBA" id="ARBA00023242"/>
    </source>
</evidence>
<evidence type="ECO:0000313" key="13">
    <source>
        <dbReference type="EMBL" id="RKP19764.1"/>
    </source>
</evidence>
<keyword evidence="14" id="KW-1185">Reference proteome</keyword>
<evidence type="ECO:0000259" key="9">
    <source>
        <dbReference type="PROSITE" id="PS51192"/>
    </source>
</evidence>
<feature type="domain" description="Helicase C-terminal" evidence="10">
    <location>
        <begin position="391"/>
        <end position="553"/>
    </location>
</feature>
<evidence type="ECO:0000256" key="2">
    <source>
        <dbReference type="ARBA" id="ARBA00012552"/>
    </source>
</evidence>
<dbReference type="STRING" id="988480.A0A075APP8"/>
<dbReference type="SMART" id="SM00490">
    <property type="entry name" value="HELICc"/>
    <property type="match status" value="1"/>
</dbReference>
<feature type="domain" description="DEAD-box RNA helicase Q" evidence="11">
    <location>
        <begin position="173"/>
        <end position="201"/>
    </location>
</feature>
<dbReference type="Proteomes" id="UP000030755">
    <property type="component" value="Unassembled WGS sequence"/>
</dbReference>
<keyword evidence="4" id="KW-0378">Hydrolase</keyword>
<gene>
    <name evidence="12" type="ORF">O9G_003293</name>
    <name evidence="13" type="ORF">ROZALSC1DRAFT_28672</name>
</gene>
<feature type="short sequence motif" description="Q motif" evidence="8">
    <location>
        <begin position="173"/>
        <end position="201"/>
    </location>
</feature>
<comment type="subcellular location">
    <subcellularLocation>
        <location evidence="1">Nucleus</location>
    </subcellularLocation>
</comment>
<evidence type="ECO:0000256" key="1">
    <source>
        <dbReference type="ARBA" id="ARBA00004123"/>
    </source>
</evidence>
<evidence type="ECO:0000313" key="12">
    <source>
        <dbReference type="EMBL" id="EPZ32154.1"/>
    </source>
</evidence>
<evidence type="ECO:0000256" key="3">
    <source>
        <dbReference type="ARBA" id="ARBA00022741"/>
    </source>
</evidence>
<evidence type="ECO:0000256" key="5">
    <source>
        <dbReference type="ARBA" id="ARBA00022806"/>
    </source>
</evidence>
<dbReference type="InterPro" id="IPR014014">
    <property type="entry name" value="RNA_helicase_DEAD_Q_motif"/>
</dbReference>
<dbReference type="CDD" id="cd18787">
    <property type="entry name" value="SF2_C_DEAD"/>
    <property type="match status" value="1"/>
</dbReference>
<keyword evidence="6" id="KW-0067">ATP-binding</keyword>
<dbReference type="InterPro" id="IPR027417">
    <property type="entry name" value="P-loop_NTPase"/>
</dbReference>
<dbReference type="PANTHER" id="PTHR47958">
    <property type="entry name" value="ATP-DEPENDENT RNA HELICASE DBP3"/>
    <property type="match status" value="1"/>
</dbReference>
<evidence type="ECO:0000256" key="8">
    <source>
        <dbReference type="PROSITE-ProRule" id="PRU00552"/>
    </source>
</evidence>
<dbReference type="Pfam" id="PF00270">
    <property type="entry name" value="DEAD"/>
    <property type="match status" value="1"/>
</dbReference>
<dbReference type="EMBL" id="ML005165">
    <property type="protein sequence ID" value="RKP19764.1"/>
    <property type="molecule type" value="Genomic_DNA"/>
</dbReference>
<keyword evidence="7" id="KW-0539">Nucleus</keyword>
<keyword evidence="3" id="KW-0547">Nucleotide-binding</keyword>
<dbReference type="GO" id="GO:0005524">
    <property type="term" value="F:ATP binding"/>
    <property type="evidence" value="ECO:0007669"/>
    <property type="project" value="UniProtKB-KW"/>
</dbReference>
<reference evidence="12 14" key="1">
    <citation type="journal article" date="2013" name="Curr. Biol.">
        <title>Shared signatures of parasitism and phylogenomics unite Cryptomycota and microsporidia.</title>
        <authorList>
            <person name="James T.Y."/>
            <person name="Pelin A."/>
            <person name="Bonen L."/>
            <person name="Ahrendt S."/>
            <person name="Sain D."/>
            <person name="Corradi N."/>
            <person name="Stajich J.E."/>
        </authorList>
    </citation>
    <scope>NUCLEOTIDE SEQUENCE [LARGE SCALE GENOMIC DNA]</scope>
    <source>
        <strain evidence="12 14">CSF55</strain>
        <strain evidence="12 14">CSF55</strain>
    </source>
</reference>
<dbReference type="InterPro" id="IPR011545">
    <property type="entry name" value="DEAD/DEAH_box_helicase_dom"/>
</dbReference>
<dbReference type="PROSITE" id="PS51195">
    <property type="entry name" value="Q_MOTIF"/>
    <property type="match status" value="1"/>
</dbReference>
<reference evidence="15" key="2">
    <citation type="journal article" date="2018" name="Nat. Microbiol.">
        <title>Leveraging single-cell genomics to expand the fungal tree of life.</title>
        <authorList>
            <person name="Ahrendt S.R."/>
            <person name="Quandt C.A."/>
            <person name="Ciobanu D."/>
            <person name="Clum A."/>
            <person name="Salamov A."/>
            <person name="Andreopoulos B."/>
            <person name="Cheng J.F."/>
            <person name="Woyke T."/>
            <person name="Pelin A."/>
            <person name="Henrissat B."/>
            <person name="Reynolds N.K."/>
            <person name="Benny G.L."/>
            <person name="Smith M.E."/>
            <person name="James T.Y."/>
            <person name="Grigoriev I.V."/>
        </authorList>
    </citation>
    <scope>NUCLEOTIDE SEQUENCE [LARGE SCALE GENOMIC DNA]</scope>
    <source>
        <strain evidence="15">CSF55</strain>
    </source>
</reference>
<dbReference type="OrthoDB" id="196131at2759"/>
<reference evidence="13" key="3">
    <citation type="submission" date="2018-08" db="EMBL/GenBank/DDBJ databases">
        <title>Leveraging single-cell genomics to expand the Fungal Tree of Life.</title>
        <authorList>
            <consortium name="DOE Joint Genome Institute"/>
            <person name="Ahrendt S.R."/>
            <person name="Quandt C.A."/>
            <person name="Ciobanu D."/>
            <person name="Clum A."/>
            <person name="Salamov A."/>
            <person name="Andreopoulos B."/>
            <person name="Cheng J.-F."/>
            <person name="Woyke T."/>
            <person name="Pelin A."/>
            <person name="Henrissat B."/>
            <person name="Reynolds N."/>
            <person name="Benny G.L."/>
            <person name="Smith M.E."/>
            <person name="James T.Y."/>
            <person name="Grigoriev I.V."/>
        </authorList>
    </citation>
    <scope>NUCLEOTIDE SEQUENCE</scope>
    <source>
        <strain evidence="13">CSF55</strain>
    </source>
</reference>
<dbReference type="EMBL" id="KE561174">
    <property type="protein sequence ID" value="EPZ32154.1"/>
    <property type="molecule type" value="Genomic_DNA"/>
</dbReference>
<name>A0A075APP8_ROZAC</name>
<keyword evidence="5 12" id="KW-0347">Helicase</keyword>
<dbReference type="OMA" id="DHTWEQT"/>
<protein>
    <recommendedName>
        <fullName evidence="2">RNA helicase</fullName>
        <ecNumber evidence="2">3.6.4.13</ecNumber>
    </recommendedName>
</protein>
<evidence type="ECO:0000256" key="6">
    <source>
        <dbReference type="ARBA" id="ARBA00022840"/>
    </source>
</evidence>
<evidence type="ECO:0000256" key="4">
    <source>
        <dbReference type="ARBA" id="ARBA00022801"/>
    </source>
</evidence>
<dbReference type="FunFam" id="3.40.50.300:FF:000079">
    <property type="entry name" value="probable ATP-dependent RNA helicase DDX17"/>
    <property type="match status" value="1"/>
</dbReference>
<evidence type="ECO:0000259" key="11">
    <source>
        <dbReference type="PROSITE" id="PS51195"/>
    </source>
</evidence>
<proteinExistence type="predicted"/>
<evidence type="ECO:0000313" key="15">
    <source>
        <dbReference type="Proteomes" id="UP000281549"/>
    </source>
</evidence>
<feature type="domain" description="Helicase ATP-binding" evidence="9">
    <location>
        <begin position="204"/>
        <end position="380"/>
    </location>
</feature>
<dbReference type="GO" id="GO:0003676">
    <property type="term" value="F:nucleic acid binding"/>
    <property type="evidence" value="ECO:0007669"/>
    <property type="project" value="InterPro"/>
</dbReference>
<accession>A0A075APP8</accession>
<dbReference type="Pfam" id="PF00271">
    <property type="entry name" value="Helicase_C"/>
    <property type="match status" value="1"/>
</dbReference>
<dbReference type="GO" id="GO:0003724">
    <property type="term" value="F:RNA helicase activity"/>
    <property type="evidence" value="ECO:0007669"/>
    <property type="project" value="UniProtKB-EC"/>
</dbReference>
<dbReference type="SMART" id="SM00487">
    <property type="entry name" value="DEXDc"/>
    <property type="match status" value="1"/>
</dbReference>
<dbReference type="PROSITE" id="PS51194">
    <property type="entry name" value="HELICASE_CTER"/>
    <property type="match status" value="1"/>
</dbReference>
<sequence length="583" mass="66022">MNFSWNTKSLKKPKVSLFEDDEEEDKMNLKKKVKLEDKNSDSDDVDLDKYLNEMECQAEKDLKDAGSNQNIIRRDDIEEEDFVESYINELEKKGIANLENITEEDAEEQAKLKAKVVEPLPPVDHSSIEYLPISKYFYREHEDIKNLDKEKVESLRREMDIHVLGTDVAKPCISFSHFNLDKELLNVISKQGYSQPSDIQKQAVPVALEGRDIIGIAKTGSGKTAAYLLPLMVHIMDQPELEQNEGPIGLILAPTRELAIQIYKEAKIFANAYKLKVSCVFGGASKHEQFKALRQGYVDILIATPGRLIDMIKMKATNFKRVSFLVLDEVDQMLDLNFEPQVMSIANNVRPDRQTLLFSATFPERIQNIARSLTMNPVTISIGTEGLANEDIDQKIVLLKNEEEKNKWLIKELENFLCDGSVLIFVARKAFTEELSKLLTDQRYPCIVIHGDLNQIERDAAIKQFRSNPVSVLIATDVAARGLDIKHIRNVVHYNPAKDIETHIHRSGRTGRAGAKGTSFCLLSPSDDRFAGELVKMLELAGKDVSKELMNLAMSNFKFKRARLGISTGPRSGQRRSKKHKGF</sequence>